<comment type="caution">
    <text evidence="7">The sequence shown here is derived from an EMBL/GenBank/DDBJ whole genome shotgun (WGS) entry which is preliminary data.</text>
</comment>
<accession>A0A4Q7NZ36</accession>
<feature type="transmembrane region" description="Helical" evidence="6">
    <location>
        <begin position="54"/>
        <end position="72"/>
    </location>
</feature>
<evidence type="ECO:0000256" key="3">
    <source>
        <dbReference type="ARBA" id="ARBA00022692"/>
    </source>
</evidence>
<dbReference type="InterPro" id="IPR012506">
    <property type="entry name" value="TMEM86B-like"/>
</dbReference>
<evidence type="ECO:0000313" key="8">
    <source>
        <dbReference type="Proteomes" id="UP000292262"/>
    </source>
</evidence>
<organism evidence="7 8">
    <name type="scientific">Aquimarina brevivitae</name>
    <dbReference type="NCBI Taxonomy" id="323412"/>
    <lineage>
        <taxon>Bacteria</taxon>
        <taxon>Pseudomonadati</taxon>
        <taxon>Bacteroidota</taxon>
        <taxon>Flavobacteriia</taxon>
        <taxon>Flavobacteriales</taxon>
        <taxon>Flavobacteriaceae</taxon>
        <taxon>Aquimarina</taxon>
    </lineage>
</organism>
<protein>
    <submittedName>
        <fullName evidence="7">YhhN-like protein</fullName>
    </submittedName>
</protein>
<gene>
    <name evidence="7" type="ORF">EV197_2753</name>
</gene>
<keyword evidence="4 6" id="KW-1133">Transmembrane helix</keyword>
<evidence type="ECO:0000256" key="4">
    <source>
        <dbReference type="ARBA" id="ARBA00022989"/>
    </source>
</evidence>
<dbReference type="AlphaFoldDB" id="A0A4Q7NZ36"/>
<sequence length="232" mass="27575">MQVRTLIHVLLLLGGLLCVASAIFDWKEIELYIKPTMVPMFFMLYWFNTQKIDTLFVIILFMCFTGDVFVLLEIEKSFVYVLLSYTIAYILLYFYVFVFIKNLRLSKTKMVLFFVFLAVWTYIILEVYYAIEGNIGDLKNFSIIYCLNVYILFAVAVLQYLITSNTFSRWFFFSILAFVLCDIATALHKFHHPRIYWELMNAIFQLLAVYCLVRFRLALNRSSSVYQEFKLK</sequence>
<keyword evidence="5 6" id="KW-0472">Membrane</keyword>
<proteinExistence type="inferred from homology"/>
<reference evidence="7 8" key="1">
    <citation type="submission" date="2019-02" db="EMBL/GenBank/DDBJ databases">
        <title>Genomic Encyclopedia of Type Strains, Phase IV (KMG-IV): sequencing the most valuable type-strain genomes for metagenomic binning, comparative biology and taxonomic classification.</title>
        <authorList>
            <person name="Goeker M."/>
        </authorList>
    </citation>
    <scope>NUCLEOTIDE SEQUENCE [LARGE SCALE GENOMIC DNA]</scope>
    <source>
        <strain evidence="7 8">DSM 17196</strain>
    </source>
</reference>
<evidence type="ECO:0000256" key="2">
    <source>
        <dbReference type="ARBA" id="ARBA00007375"/>
    </source>
</evidence>
<evidence type="ECO:0000313" key="7">
    <source>
        <dbReference type="EMBL" id="RZS92615.1"/>
    </source>
</evidence>
<feature type="transmembrane region" description="Helical" evidence="6">
    <location>
        <begin position="78"/>
        <end position="98"/>
    </location>
</feature>
<name>A0A4Q7NZ36_9FLAO</name>
<comment type="subcellular location">
    <subcellularLocation>
        <location evidence="1">Membrane</location>
        <topology evidence="1">Multi-pass membrane protein</topology>
    </subcellularLocation>
</comment>
<dbReference type="EMBL" id="SGXE01000003">
    <property type="protein sequence ID" value="RZS92615.1"/>
    <property type="molecule type" value="Genomic_DNA"/>
</dbReference>
<dbReference type="GO" id="GO:0016020">
    <property type="term" value="C:membrane"/>
    <property type="evidence" value="ECO:0007669"/>
    <property type="project" value="UniProtKB-SubCell"/>
</dbReference>
<feature type="transmembrane region" description="Helical" evidence="6">
    <location>
        <begin position="142"/>
        <end position="163"/>
    </location>
</feature>
<evidence type="ECO:0000256" key="5">
    <source>
        <dbReference type="ARBA" id="ARBA00023136"/>
    </source>
</evidence>
<evidence type="ECO:0000256" key="1">
    <source>
        <dbReference type="ARBA" id="ARBA00004141"/>
    </source>
</evidence>
<dbReference type="Proteomes" id="UP000292262">
    <property type="component" value="Unassembled WGS sequence"/>
</dbReference>
<feature type="transmembrane region" description="Helical" evidence="6">
    <location>
        <begin position="110"/>
        <end position="130"/>
    </location>
</feature>
<dbReference type="Pfam" id="PF07947">
    <property type="entry name" value="YhhN"/>
    <property type="match status" value="1"/>
</dbReference>
<dbReference type="RefSeq" id="WP_130287288.1">
    <property type="nucleotide sequence ID" value="NZ_SGXE01000003.1"/>
</dbReference>
<keyword evidence="3 6" id="KW-0812">Transmembrane</keyword>
<feature type="transmembrane region" description="Helical" evidence="6">
    <location>
        <begin position="31"/>
        <end position="47"/>
    </location>
</feature>
<dbReference type="OrthoDB" id="1159961at2"/>
<keyword evidence="8" id="KW-1185">Reference proteome</keyword>
<evidence type="ECO:0000256" key="6">
    <source>
        <dbReference type="SAM" id="Phobius"/>
    </source>
</evidence>
<comment type="similarity">
    <text evidence="2">Belongs to the TMEM86 family.</text>
</comment>
<feature type="transmembrane region" description="Helical" evidence="6">
    <location>
        <begin position="170"/>
        <end position="188"/>
    </location>
</feature>
<feature type="transmembrane region" description="Helical" evidence="6">
    <location>
        <begin position="194"/>
        <end position="213"/>
    </location>
</feature>